<organism evidence="1 2">
    <name type="scientific">Exophiala dermatitidis (strain ATCC 34100 / CBS 525.76 / NIH/UT8656)</name>
    <name type="common">Black yeast</name>
    <name type="synonym">Wangiella dermatitidis</name>
    <dbReference type="NCBI Taxonomy" id="858893"/>
    <lineage>
        <taxon>Eukaryota</taxon>
        <taxon>Fungi</taxon>
        <taxon>Dikarya</taxon>
        <taxon>Ascomycota</taxon>
        <taxon>Pezizomycotina</taxon>
        <taxon>Eurotiomycetes</taxon>
        <taxon>Chaetothyriomycetidae</taxon>
        <taxon>Chaetothyriales</taxon>
        <taxon>Herpotrichiellaceae</taxon>
        <taxon>Exophiala</taxon>
    </lineage>
</organism>
<dbReference type="RefSeq" id="XP_009158041.1">
    <property type="nucleotide sequence ID" value="XM_009159793.1"/>
</dbReference>
<accession>H6C455</accession>
<dbReference type="EMBL" id="JH226134">
    <property type="protein sequence ID" value="EHY57580.1"/>
    <property type="molecule type" value="Genomic_DNA"/>
</dbReference>
<dbReference type="GeneID" id="20310249"/>
<dbReference type="PANTHER" id="PTHR45588">
    <property type="entry name" value="TPR DOMAIN-CONTAINING PROTEIN"/>
    <property type="match status" value="1"/>
</dbReference>
<dbReference type="AlphaFoldDB" id="H6C455"/>
<dbReference type="eggNOG" id="ENOG502SIMJ">
    <property type="taxonomic scope" value="Eukaryota"/>
</dbReference>
<evidence type="ECO:0008006" key="3">
    <source>
        <dbReference type="Google" id="ProtNLM"/>
    </source>
</evidence>
<reference evidence="1" key="1">
    <citation type="submission" date="2011-07" db="EMBL/GenBank/DDBJ databases">
        <title>The Genome Sequence of Exophiala (Wangiella) dermatitidis NIH/UT8656.</title>
        <authorList>
            <consortium name="The Broad Institute Genome Sequencing Platform"/>
            <person name="Cuomo C."/>
            <person name="Wang Z."/>
            <person name="Hunicke-Smith S."/>
            <person name="Szanislo P.J."/>
            <person name="Earl A."/>
            <person name="Young S.K."/>
            <person name="Zeng Q."/>
            <person name="Gargeya S."/>
            <person name="Fitzgerald M."/>
            <person name="Haas B."/>
            <person name="Abouelleil A."/>
            <person name="Alvarado L."/>
            <person name="Arachchi H.M."/>
            <person name="Berlin A."/>
            <person name="Brown A."/>
            <person name="Chapman S.B."/>
            <person name="Chen Z."/>
            <person name="Dunbar C."/>
            <person name="Freedman E."/>
            <person name="Gearin G."/>
            <person name="Gellesch M."/>
            <person name="Goldberg J."/>
            <person name="Griggs A."/>
            <person name="Gujja S."/>
            <person name="Heiman D."/>
            <person name="Howarth C."/>
            <person name="Larson L."/>
            <person name="Lui A."/>
            <person name="MacDonald P.J.P."/>
            <person name="Montmayeur A."/>
            <person name="Murphy C."/>
            <person name="Neiman D."/>
            <person name="Pearson M."/>
            <person name="Priest M."/>
            <person name="Roberts A."/>
            <person name="Saif S."/>
            <person name="Shea T."/>
            <person name="Shenoy N."/>
            <person name="Sisk P."/>
            <person name="Stolte C."/>
            <person name="Sykes S."/>
            <person name="Wortman J."/>
            <person name="Nusbaum C."/>
            <person name="Birren B."/>
        </authorList>
    </citation>
    <scope>NUCLEOTIDE SEQUENCE</scope>
    <source>
        <strain evidence="1">NIH/UT8656</strain>
    </source>
</reference>
<evidence type="ECO:0000313" key="2">
    <source>
        <dbReference type="Proteomes" id="UP000007304"/>
    </source>
</evidence>
<keyword evidence="2" id="KW-1185">Reference proteome</keyword>
<dbReference type="InterPro" id="IPR011990">
    <property type="entry name" value="TPR-like_helical_dom_sf"/>
</dbReference>
<dbReference type="OMA" id="HFWEMSA"/>
<dbReference type="Proteomes" id="UP000007304">
    <property type="component" value="Unassembled WGS sequence"/>
</dbReference>
<dbReference type="Gene3D" id="1.25.40.10">
    <property type="entry name" value="Tetratricopeptide repeat domain"/>
    <property type="match status" value="1"/>
</dbReference>
<dbReference type="SUPFAM" id="SSF48452">
    <property type="entry name" value="TPR-like"/>
    <property type="match status" value="1"/>
</dbReference>
<protein>
    <recommendedName>
        <fullName evidence="3">TPR domain protein</fullName>
    </recommendedName>
</protein>
<name>H6C455_EXODN</name>
<sequence length="539" mass="61236">MDIPPKRSFKDPYFDVGTYHRTISTNSPEAQVWFDRGLTVALAHDPDCAMAYWGFAYAAGPNYNKSWAMFDKKDLERTVPKCHDVAKLALEKSQSATPVEKALIKALQKRYSMTTVLEDFTPPNKSYADEMRDVYQRFGEKDLDVIALFGDALMNWKPRQMFDIHTGKAIPSSPVFEVRAVLEHGLAQPDVKGHPGVPHLCSTACDIIRELVPDAGHMAHMATHIDVLVGEYRRSMTSNYEATVADDKYFHRYGGVNFYSFYRLHDYHSLIYAAMLAGQSKVALESVDRMEATITEEMLRLESPPMADWLEFLLAVRVHVLVRFGFWEELKQLQIPEDKDLYCVTTVMMYYGKGIAYASTNDLKNADLQRELFRKAALRVPESRLDFPNRIVDVLKVANAMLDGEIEYRRQNYEVAFESLRQAIVHEDALMYTEPWGWMVLARHAYGALSLEQGMVEQPALAYAEDLGLVENLTRAHQHPKNVWALHGYHECLIRLGRHAEAVIIKQMLTLAAAEADIFIASSCFCRLGVPNGCGSNCR</sequence>
<dbReference type="PANTHER" id="PTHR45588:SF1">
    <property type="entry name" value="WW DOMAIN-CONTAINING PROTEIN"/>
    <property type="match status" value="1"/>
</dbReference>
<evidence type="ECO:0000313" key="1">
    <source>
        <dbReference type="EMBL" id="EHY57580.1"/>
    </source>
</evidence>
<gene>
    <name evidence="1" type="ORF">HMPREF1120_05610</name>
</gene>
<dbReference type="STRING" id="858893.H6C455"/>
<dbReference type="VEuPathDB" id="FungiDB:HMPREF1120_05610"/>
<dbReference type="InParanoid" id="H6C455"/>
<proteinExistence type="predicted"/>
<dbReference type="HOGENOM" id="CLU_011527_0_1_1"/>